<dbReference type="PIRSF" id="PIRSF000350">
    <property type="entry name" value="Mercury_reductase_MerA"/>
    <property type="match status" value="1"/>
</dbReference>
<dbReference type="GO" id="GO:0004148">
    <property type="term" value="F:dihydrolipoyl dehydrogenase (NADH) activity"/>
    <property type="evidence" value="ECO:0007669"/>
    <property type="project" value="TreeGrafter"/>
</dbReference>
<dbReference type="GO" id="GO:0006103">
    <property type="term" value="P:2-oxoglutarate metabolic process"/>
    <property type="evidence" value="ECO:0007669"/>
    <property type="project" value="TreeGrafter"/>
</dbReference>
<evidence type="ECO:0000256" key="2">
    <source>
        <dbReference type="ARBA" id="ARBA00016961"/>
    </source>
</evidence>
<feature type="binding site" evidence="11">
    <location>
        <begin position="141"/>
        <end position="143"/>
    </location>
    <ligand>
        <name>FAD</name>
        <dbReference type="ChEBI" id="CHEBI:57692"/>
    </ligand>
</feature>
<feature type="domain" description="FAD/NAD(P)-binding" evidence="15">
    <location>
        <begin position="4"/>
        <end position="320"/>
    </location>
</feature>
<keyword evidence="4 11" id="KW-0274">FAD</keyword>
<comment type="similarity">
    <text evidence="1 13">Belongs to the class-I pyridine nucleotide-disulfide oxidoreductase family.</text>
</comment>
<evidence type="ECO:0000256" key="9">
    <source>
        <dbReference type="ARBA" id="ARBA00031281"/>
    </source>
</evidence>
<keyword evidence="5 13" id="KW-0560">Oxidoreductase</keyword>
<evidence type="ECO:0000256" key="6">
    <source>
        <dbReference type="ARBA" id="ARBA00023027"/>
    </source>
</evidence>
<feature type="domain" description="Pyridine nucleotide-disulphide oxidoreductase dimerisation" evidence="14">
    <location>
        <begin position="340"/>
        <end position="444"/>
    </location>
</feature>
<dbReference type="SUPFAM" id="SSF51905">
    <property type="entry name" value="FAD/NAD(P)-binding domain"/>
    <property type="match status" value="1"/>
</dbReference>
<dbReference type="InterPro" id="IPR004099">
    <property type="entry name" value="Pyr_nucl-diS_OxRdtase_dimer"/>
</dbReference>
<evidence type="ECO:0000256" key="10">
    <source>
        <dbReference type="PIRSR" id="PIRSR000350-2"/>
    </source>
</evidence>
<dbReference type="Proteomes" id="UP000823821">
    <property type="component" value="Unassembled WGS sequence"/>
</dbReference>
<feature type="binding site" evidence="11">
    <location>
        <begin position="178"/>
        <end position="185"/>
    </location>
    <ligand>
        <name>NAD(+)</name>
        <dbReference type="ChEBI" id="CHEBI:57540"/>
    </ligand>
</feature>
<comment type="caution">
    <text evidence="16">The sequence shown here is derived from an EMBL/GenBank/DDBJ whole genome shotgun (WGS) entry which is preliminary data.</text>
</comment>
<feature type="binding site" evidence="11">
    <location>
        <position position="50"/>
    </location>
    <ligand>
        <name>FAD</name>
        <dbReference type="ChEBI" id="CHEBI:57692"/>
    </ligand>
</feature>
<evidence type="ECO:0000259" key="15">
    <source>
        <dbReference type="Pfam" id="PF07992"/>
    </source>
</evidence>
<dbReference type="SUPFAM" id="SSF55424">
    <property type="entry name" value="FAD/NAD-linked reductases, dimerisation (C-terminal) domain"/>
    <property type="match status" value="1"/>
</dbReference>
<evidence type="ECO:0000256" key="11">
    <source>
        <dbReference type="PIRSR" id="PIRSR000350-3"/>
    </source>
</evidence>
<evidence type="ECO:0000313" key="17">
    <source>
        <dbReference type="Proteomes" id="UP000823821"/>
    </source>
</evidence>
<dbReference type="Pfam" id="PF07992">
    <property type="entry name" value="Pyr_redox_2"/>
    <property type="match status" value="1"/>
</dbReference>
<dbReference type="AlphaFoldDB" id="A0A9D2HLC8"/>
<dbReference type="PRINTS" id="PR00368">
    <property type="entry name" value="FADPNR"/>
</dbReference>
<feature type="active site" description="Proton acceptor" evidence="10">
    <location>
        <position position="435"/>
    </location>
</feature>
<reference evidence="16" key="2">
    <citation type="submission" date="2021-04" db="EMBL/GenBank/DDBJ databases">
        <authorList>
            <person name="Gilroy R."/>
        </authorList>
    </citation>
    <scope>NUCLEOTIDE SEQUENCE</scope>
    <source>
        <strain evidence="16">5032</strain>
    </source>
</reference>
<dbReference type="GO" id="GO:0050660">
    <property type="term" value="F:flavin adenine dinucleotide binding"/>
    <property type="evidence" value="ECO:0007669"/>
    <property type="project" value="TreeGrafter"/>
</dbReference>
<evidence type="ECO:0000256" key="4">
    <source>
        <dbReference type="ARBA" id="ARBA00022827"/>
    </source>
</evidence>
<dbReference type="PANTHER" id="PTHR22912:SF217">
    <property type="entry name" value="DIHYDROLIPOYL DEHYDROGENASE"/>
    <property type="match status" value="1"/>
</dbReference>
<evidence type="ECO:0000313" key="16">
    <source>
        <dbReference type="EMBL" id="HJA78277.1"/>
    </source>
</evidence>
<dbReference type="InterPro" id="IPR016156">
    <property type="entry name" value="FAD/NAD-linked_Rdtase_dimer_sf"/>
</dbReference>
<dbReference type="Gene3D" id="3.50.50.60">
    <property type="entry name" value="FAD/NAD(P)-binding domain"/>
    <property type="match status" value="2"/>
</dbReference>
<evidence type="ECO:0000256" key="5">
    <source>
        <dbReference type="ARBA" id="ARBA00023002"/>
    </source>
</evidence>
<dbReference type="InterPro" id="IPR050151">
    <property type="entry name" value="Class-I_Pyr_Nuc-Dis_Oxidored"/>
</dbReference>
<evidence type="ECO:0000256" key="8">
    <source>
        <dbReference type="ARBA" id="ARBA00023284"/>
    </source>
</evidence>
<protein>
    <recommendedName>
        <fullName evidence="2">Dihydrolipoyl dehydrogenase</fullName>
    </recommendedName>
    <alternativeName>
        <fullName evidence="9">Dihydrolipoamide dehydrogenase</fullName>
    </alternativeName>
</protein>
<evidence type="ECO:0000256" key="13">
    <source>
        <dbReference type="RuleBase" id="RU003691"/>
    </source>
</evidence>
<organism evidence="16 17">
    <name type="scientific">Candidatus Desulfovibrio intestinavium</name>
    <dbReference type="NCBI Taxonomy" id="2838534"/>
    <lineage>
        <taxon>Bacteria</taxon>
        <taxon>Pseudomonadati</taxon>
        <taxon>Thermodesulfobacteriota</taxon>
        <taxon>Desulfovibrionia</taxon>
        <taxon>Desulfovibrionales</taxon>
        <taxon>Desulfovibrionaceae</taxon>
        <taxon>Desulfovibrio</taxon>
    </lineage>
</organism>
<dbReference type="InterPro" id="IPR023753">
    <property type="entry name" value="FAD/NAD-binding_dom"/>
</dbReference>
<comment type="cofactor">
    <cofactor evidence="11">
        <name>FAD</name>
        <dbReference type="ChEBI" id="CHEBI:57692"/>
    </cofactor>
    <text evidence="11">Binds 1 FAD per subunit.</text>
</comment>
<evidence type="ECO:0000256" key="1">
    <source>
        <dbReference type="ARBA" id="ARBA00007532"/>
    </source>
</evidence>
<evidence type="ECO:0000256" key="3">
    <source>
        <dbReference type="ARBA" id="ARBA00022630"/>
    </source>
</evidence>
<dbReference type="EMBL" id="DWZD01000012">
    <property type="protein sequence ID" value="HJA78277.1"/>
    <property type="molecule type" value="Genomic_DNA"/>
</dbReference>
<keyword evidence="8 13" id="KW-0676">Redox-active center</keyword>
<dbReference type="Pfam" id="PF02852">
    <property type="entry name" value="Pyr_redox_dim"/>
    <property type="match status" value="1"/>
</dbReference>
<keyword evidence="11" id="KW-0547">Nucleotide-binding</keyword>
<dbReference type="PROSITE" id="PS00076">
    <property type="entry name" value="PYRIDINE_REDOX_1"/>
    <property type="match status" value="1"/>
</dbReference>
<reference evidence="16" key="1">
    <citation type="journal article" date="2021" name="PeerJ">
        <title>Extensive microbial diversity within the chicken gut microbiome revealed by metagenomics and culture.</title>
        <authorList>
            <person name="Gilroy R."/>
            <person name="Ravi A."/>
            <person name="Getino M."/>
            <person name="Pursley I."/>
            <person name="Horton D.L."/>
            <person name="Alikhan N.F."/>
            <person name="Baker D."/>
            <person name="Gharbi K."/>
            <person name="Hall N."/>
            <person name="Watson M."/>
            <person name="Adriaenssens E.M."/>
            <person name="Foster-Nyarko E."/>
            <person name="Jarju S."/>
            <person name="Secka A."/>
            <person name="Antonio M."/>
            <person name="Oren A."/>
            <person name="Chaudhuri R.R."/>
            <person name="La Ragione R."/>
            <person name="Hildebrand F."/>
            <person name="Pallen M.J."/>
        </authorList>
    </citation>
    <scope>NUCLEOTIDE SEQUENCE</scope>
    <source>
        <strain evidence="16">5032</strain>
    </source>
</reference>
<proteinExistence type="inferred from homology"/>
<keyword evidence="3 13" id="KW-0285">Flavoprotein</keyword>
<feature type="disulfide bond" description="Redox-active" evidence="12">
    <location>
        <begin position="41"/>
        <end position="46"/>
    </location>
</feature>
<dbReference type="PRINTS" id="PR00411">
    <property type="entry name" value="PNDRDTASEI"/>
</dbReference>
<dbReference type="PANTHER" id="PTHR22912">
    <property type="entry name" value="DISULFIDE OXIDOREDUCTASE"/>
    <property type="match status" value="1"/>
</dbReference>
<name>A0A9D2HLC8_9BACT</name>
<feature type="binding site" evidence="11">
    <location>
        <position position="265"/>
    </location>
    <ligand>
        <name>NAD(+)</name>
        <dbReference type="ChEBI" id="CHEBI:57540"/>
    </ligand>
</feature>
<dbReference type="InterPro" id="IPR001100">
    <property type="entry name" value="Pyr_nuc-diS_OxRdtase"/>
</dbReference>
<keyword evidence="7" id="KW-1015">Disulfide bond</keyword>
<feature type="binding site" evidence="11">
    <location>
        <position position="305"/>
    </location>
    <ligand>
        <name>NAD(+)</name>
        <dbReference type="ChEBI" id="CHEBI:57540"/>
    </ligand>
</feature>
<dbReference type="Gene3D" id="3.30.390.30">
    <property type="match status" value="1"/>
</dbReference>
<gene>
    <name evidence="16" type="ORF">H9784_01715</name>
</gene>
<evidence type="ECO:0000256" key="7">
    <source>
        <dbReference type="ARBA" id="ARBA00023157"/>
    </source>
</evidence>
<dbReference type="InterPro" id="IPR012999">
    <property type="entry name" value="Pyr_OxRdtase_I_AS"/>
</dbReference>
<dbReference type="InterPro" id="IPR036188">
    <property type="entry name" value="FAD/NAD-bd_sf"/>
</dbReference>
<feature type="binding site" evidence="11">
    <location>
        <position position="201"/>
    </location>
    <ligand>
        <name>NAD(+)</name>
        <dbReference type="ChEBI" id="CHEBI:57540"/>
    </ligand>
</feature>
<evidence type="ECO:0000256" key="12">
    <source>
        <dbReference type="PIRSR" id="PIRSR000350-4"/>
    </source>
</evidence>
<sequence>MMTHDVCIIGGGPAGTRAARLLAAAGKKTVLVESAEAGGTCLNRGCIPTKMLLGAVTARAGVLALERQRVLTADITLDYAALHTRMQRFVAGTRQALGKQLAAEGIELLSGYAVCEGPGRVQVKTGQGVRLIEAEDIIIATGSRPASFPSMQPDHAVILDSTDMLASNEVPESLLVVGGGVIGLEMADIFHALGCTVTVVEAAPHILPGEDDDIAAEMAKALKKRGVTVLADCKTQALAARDGQAVLRLADGRELTAARALLAVGRRPLTQGLGCEHLGCRLDARGAVETDEFLEAASHVYAIGDVNGRVQLAHAAEHQALYAARRILGQVSGPYESGPVPACVYGSTEVMRVGLTARDAAAKGKVTVGVAPLSANPIAQAHGDISGFVKAVRCDGRLVGMAAVGHGVSHLVTAAQQLVLRRVDSGHPLAFMFAHPTLDESLAAALDAPQKEFSVQA</sequence>
<evidence type="ECO:0000259" key="14">
    <source>
        <dbReference type="Pfam" id="PF02852"/>
    </source>
</evidence>
<accession>A0A9D2HLC8</accession>
<keyword evidence="6 11" id="KW-0520">NAD</keyword>